<dbReference type="eggNOG" id="COG4421">
    <property type="taxonomic scope" value="Bacteria"/>
</dbReference>
<accession>B7KL62</accession>
<dbReference type="GO" id="GO:0016757">
    <property type="term" value="F:glycosyltransferase activity"/>
    <property type="evidence" value="ECO:0007669"/>
    <property type="project" value="UniProtKB-KW"/>
</dbReference>
<sequence length="375" mass="43418">MNYSPYKLITKFIKNTGITEKKPFTRLCKATSIPVNKDFEGFKLIYKSENFKLHKPYFYLDPENQTNVINFLPAQIPSHAAGIITANNVFVSLPYPVHRWKGKVFIEPMRNVSKYLSEIRYLIALESIPFSRKKKLSESILLIMPSQDNYFHWIVETLPRLKMIEEDNRLNQLPLIVSKNRCPKFIKESLETLGLLPKTLFLEDGVYQFEKLHLLSLLSLPSYPSPLGVEWLRQKLIKEPITTKKRRIYISRKDASKRQTINESEVEECLSNFGFESHCMSQYSFEEQIKIFQEAEIIIGTHGAALANLVFAPSDTIFIELLNTQKANPCYYMLASIRNLKYGFLLCENVNSNLKVNIDDLRKLVEKTLTATTSL</sequence>
<keyword evidence="2" id="KW-0808">Transferase</keyword>
<evidence type="ECO:0000259" key="4">
    <source>
        <dbReference type="Pfam" id="PF04577"/>
    </source>
</evidence>
<evidence type="ECO:0000313" key="6">
    <source>
        <dbReference type="Proteomes" id="UP000002384"/>
    </source>
</evidence>
<evidence type="ECO:0000256" key="3">
    <source>
        <dbReference type="ARBA" id="ARBA00023180"/>
    </source>
</evidence>
<dbReference type="Pfam" id="PF04577">
    <property type="entry name" value="Glyco_transf_61"/>
    <property type="match status" value="1"/>
</dbReference>
<keyword evidence="3" id="KW-0325">Glycoprotein</keyword>
<dbReference type="RefSeq" id="WP_015956019.1">
    <property type="nucleotide sequence ID" value="NC_011729.1"/>
</dbReference>
<feature type="domain" description="Glycosyltransferase 61 catalytic" evidence="4">
    <location>
        <begin position="150"/>
        <end position="318"/>
    </location>
</feature>
<reference evidence="6" key="1">
    <citation type="journal article" date="2011" name="MBio">
        <title>Novel metabolic attributes of the genus Cyanothece, comprising a group of unicellular nitrogen-fixing Cyanobacteria.</title>
        <authorList>
            <person name="Bandyopadhyay A."/>
            <person name="Elvitigala T."/>
            <person name="Welsh E."/>
            <person name="Stockel J."/>
            <person name="Liberton M."/>
            <person name="Min H."/>
            <person name="Sherman L.A."/>
            <person name="Pakrasi H.B."/>
        </authorList>
    </citation>
    <scope>NUCLEOTIDE SEQUENCE [LARGE SCALE GENOMIC DNA]</scope>
    <source>
        <strain evidence="6">PCC 7424</strain>
    </source>
</reference>
<organism evidence="5 6">
    <name type="scientific">Gloeothece citriformis (strain PCC 7424)</name>
    <name type="common">Cyanothece sp. (strain PCC 7424)</name>
    <dbReference type="NCBI Taxonomy" id="65393"/>
    <lineage>
        <taxon>Bacteria</taxon>
        <taxon>Bacillati</taxon>
        <taxon>Cyanobacteriota</taxon>
        <taxon>Cyanophyceae</taxon>
        <taxon>Oscillatoriophycideae</taxon>
        <taxon>Chroococcales</taxon>
        <taxon>Aphanothecaceae</taxon>
        <taxon>Gloeothece</taxon>
        <taxon>Gloeothece citriformis</taxon>
    </lineage>
</organism>
<dbReference type="PANTHER" id="PTHR20961">
    <property type="entry name" value="GLYCOSYLTRANSFERASE"/>
    <property type="match status" value="1"/>
</dbReference>
<name>B7KL62_GLOC7</name>
<dbReference type="AlphaFoldDB" id="B7KL62"/>
<dbReference type="EMBL" id="CP001291">
    <property type="protein sequence ID" value="ACK72434.1"/>
    <property type="molecule type" value="Genomic_DNA"/>
</dbReference>
<protein>
    <submittedName>
        <fullName evidence="5">Capsular polysaccharide biosynthesis protein-like protein</fullName>
    </submittedName>
</protein>
<dbReference type="OrthoDB" id="182122at2"/>
<evidence type="ECO:0000256" key="2">
    <source>
        <dbReference type="ARBA" id="ARBA00022679"/>
    </source>
</evidence>
<dbReference type="InterPro" id="IPR049625">
    <property type="entry name" value="Glyco_transf_61_cat"/>
</dbReference>
<dbReference type="Proteomes" id="UP000002384">
    <property type="component" value="Chromosome"/>
</dbReference>
<keyword evidence="6" id="KW-1185">Reference proteome</keyword>
<keyword evidence="1" id="KW-0328">Glycosyltransferase</keyword>
<evidence type="ECO:0000256" key="1">
    <source>
        <dbReference type="ARBA" id="ARBA00022676"/>
    </source>
</evidence>
<dbReference type="InterPro" id="IPR007657">
    <property type="entry name" value="Glycosyltransferase_61"/>
</dbReference>
<dbReference type="HOGENOM" id="CLU_053468_0_0_3"/>
<evidence type="ECO:0000313" key="5">
    <source>
        <dbReference type="EMBL" id="ACK72434.1"/>
    </source>
</evidence>
<proteinExistence type="predicted"/>
<gene>
    <name evidence="5" type="ordered locus">PCC7424_4060</name>
</gene>
<dbReference type="KEGG" id="cyc:PCC7424_4060"/>